<keyword evidence="1" id="KW-0805">Transcription regulation</keyword>
<protein>
    <submittedName>
        <fullName evidence="6">GntR family transcriptional regulator</fullName>
    </submittedName>
</protein>
<dbReference type="Pfam" id="PF00392">
    <property type="entry name" value="GntR"/>
    <property type="match status" value="1"/>
</dbReference>
<dbReference type="Pfam" id="PF07729">
    <property type="entry name" value="FCD"/>
    <property type="match status" value="1"/>
</dbReference>
<comment type="caution">
    <text evidence="6">The sequence shown here is derived from an EMBL/GenBank/DDBJ whole genome shotgun (WGS) entry which is preliminary data.</text>
</comment>
<dbReference type="SMART" id="SM00895">
    <property type="entry name" value="FCD"/>
    <property type="match status" value="1"/>
</dbReference>
<organism evidence="6 7">
    <name type="scientific">Rhizobium tropici</name>
    <dbReference type="NCBI Taxonomy" id="398"/>
    <lineage>
        <taxon>Bacteria</taxon>
        <taxon>Pseudomonadati</taxon>
        <taxon>Pseudomonadota</taxon>
        <taxon>Alphaproteobacteria</taxon>
        <taxon>Hyphomicrobiales</taxon>
        <taxon>Rhizobiaceae</taxon>
        <taxon>Rhizobium/Agrobacterium group</taxon>
        <taxon>Rhizobium</taxon>
    </lineage>
</organism>
<dbReference type="InterPro" id="IPR000524">
    <property type="entry name" value="Tscrpt_reg_HTH_GntR"/>
</dbReference>
<dbReference type="GO" id="GO:0003700">
    <property type="term" value="F:DNA-binding transcription factor activity"/>
    <property type="evidence" value="ECO:0007669"/>
    <property type="project" value="InterPro"/>
</dbReference>
<dbReference type="InterPro" id="IPR036390">
    <property type="entry name" value="WH_DNA-bd_sf"/>
</dbReference>
<reference evidence="6 7" key="1">
    <citation type="submission" date="2018-06" db="EMBL/GenBank/DDBJ databases">
        <title>Whole Genome Sequence of an efficient microsymbiont, Rhizobium tropici.</title>
        <authorList>
            <person name="Srinivasan R."/>
            <person name="Singh H.V."/>
            <person name="Srivastava R."/>
            <person name="Kumari B."/>
            <person name="Radhakrishna A."/>
        </authorList>
    </citation>
    <scope>NUCLEOTIDE SEQUENCE [LARGE SCALE GENOMIC DNA]</scope>
    <source>
        <strain evidence="6 7">IGFRI Rhizo-19</strain>
    </source>
</reference>
<dbReference type="CDD" id="cd07377">
    <property type="entry name" value="WHTH_GntR"/>
    <property type="match status" value="1"/>
</dbReference>
<dbReference type="EMBL" id="QMKK01000061">
    <property type="protein sequence ID" value="RAX37452.1"/>
    <property type="molecule type" value="Genomic_DNA"/>
</dbReference>
<dbReference type="Gene3D" id="1.20.120.530">
    <property type="entry name" value="GntR ligand-binding domain-like"/>
    <property type="match status" value="1"/>
</dbReference>
<keyword evidence="3" id="KW-0804">Transcription</keyword>
<evidence type="ECO:0000256" key="4">
    <source>
        <dbReference type="SAM" id="MobiDB-lite"/>
    </source>
</evidence>
<dbReference type="OrthoDB" id="9788098at2"/>
<dbReference type="InterPro" id="IPR008920">
    <property type="entry name" value="TF_FadR/GntR_C"/>
</dbReference>
<dbReference type="SUPFAM" id="SSF46785">
    <property type="entry name" value="Winged helix' DNA-binding domain"/>
    <property type="match status" value="1"/>
</dbReference>
<dbReference type="GO" id="GO:0003677">
    <property type="term" value="F:DNA binding"/>
    <property type="evidence" value="ECO:0007669"/>
    <property type="project" value="UniProtKB-KW"/>
</dbReference>
<evidence type="ECO:0000313" key="6">
    <source>
        <dbReference type="EMBL" id="RAX37452.1"/>
    </source>
</evidence>
<gene>
    <name evidence="6" type="ORF">DQ393_32150</name>
</gene>
<evidence type="ECO:0000256" key="2">
    <source>
        <dbReference type="ARBA" id="ARBA00023125"/>
    </source>
</evidence>
<proteinExistence type="predicted"/>
<dbReference type="Gene3D" id="1.10.10.10">
    <property type="entry name" value="Winged helix-like DNA-binding domain superfamily/Winged helix DNA-binding domain"/>
    <property type="match status" value="1"/>
</dbReference>
<dbReference type="Proteomes" id="UP000251205">
    <property type="component" value="Unassembled WGS sequence"/>
</dbReference>
<dbReference type="InterPro" id="IPR036388">
    <property type="entry name" value="WH-like_DNA-bd_sf"/>
</dbReference>
<dbReference type="AlphaFoldDB" id="A0A329Y6G6"/>
<evidence type="ECO:0000256" key="3">
    <source>
        <dbReference type="ARBA" id="ARBA00023163"/>
    </source>
</evidence>
<dbReference type="PANTHER" id="PTHR43537">
    <property type="entry name" value="TRANSCRIPTIONAL REGULATOR, GNTR FAMILY"/>
    <property type="match status" value="1"/>
</dbReference>
<evidence type="ECO:0000256" key="1">
    <source>
        <dbReference type="ARBA" id="ARBA00023015"/>
    </source>
</evidence>
<evidence type="ECO:0000259" key="5">
    <source>
        <dbReference type="PROSITE" id="PS50949"/>
    </source>
</evidence>
<dbReference type="SUPFAM" id="SSF48008">
    <property type="entry name" value="GntR ligand-binding domain-like"/>
    <property type="match status" value="1"/>
</dbReference>
<dbReference type="RefSeq" id="WP_112345717.1">
    <property type="nucleotide sequence ID" value="NZ_QMKK01000061.1"/>
</dbReference>
<accession>A0A329Y6G6</accession>
<keyword evidence="2" id="KW-0238">DNA-binding</keyword>
<dbReference type="PANTHER" id="PTHR43537:SF6">
    <property type="entry name" value="HTH-TYPE TRANSCRIPTIONAL REPRESSOR RSPR"/>
    <property type="match status" value="1"/>
</dbReference>
<feature type="domain" description="HTH gntR-type" evidence="5">
    <location>
        <begin position="29"/>
        <end position="96"/>
    </location>
</feature>
<evidence type="ECO:0000313" key="7">
    <source>
        <dbReference type="Proteomes" id="UP000251205"/>
    </source>
</evidence>
<dbReference type="InterPro" id="IPR011711">
    <property type="entry name" value="GntR_C"/>
</dbReference>
<feature type="region of interest" description="Disordered" evidence="4">
    <location>
        <begin position="1"/>
        <end position="21"/>
    </location>
</feature>
<name>A0A329Y6G6_RHITR</name>
<dbReference type="PROSITE" id="PS50949">
    <property type="entry name" value="HTH_GNTR"/>
    <property type="match status" value="1"/>
</dbReference>
<sequence length="245" mass="28122">MATIDHLTRTTAQRTDETRTTAWSLEPTAAVGPQIYKALRRLIVRGEFSPGTAMSEVDIAGRFATSRQPVREAFIKLAEDGLLEVRPQRGTFVRKISIAQVIDARFVREAIETHIVRELAAKSDARLIRHLRLQLEEQTAIPIDRPDDFMKLDEQFHWTLADAAGRSYGWKVIEDVKLQMDRVRHLTLRSFPQQKLVRQHTAIVDSIERSAPDEAEREMRQHLQLILEDLPSVEAQYPDFFTPST</sequence>
<dbReference type="SMART" id="SM00345">
    <property type="entry name" value="HTH_GNTR"/>
    <property type="match status" value="1"/>
</dbReference>